<evidence type="ECO:0000313" key="6">
    <source>
        <dbReference type="Proteomes" id="UP000309992"/>
    </source>
</evidence>
<feature type="compositionally biased region" description="Basic and acidic residues" evidence="1">
    <location>
        <begin position="108"/>
        <end position="119"/>
    </location>
</feature>
<comment type="caution">
    <text evidence="5">The sequence shown here is derived from an EMBL/GenBank/DDBJ whole genome shotgun (WGS) entry which is preliminary data.</text>
</comment>
<dbReference type="Pfam" id="PF19278">
    <property type="entry name" value="Hydant_A_C"/>
    <property type="match status" value="1"/>
</dbReference>
<feature type="compositionally biased region" description="Basic residues" evidence="1">
    <location>
        <begin position="395"/>
        <end position="407"/>
    </location>
</feature>
<sequence>MQVQGLGRVQQRPVVVEVGRQGAHRRRAPLRTQRVQRRQQAAGDLAAAGRGRPFGQEPVGAQRIERHDRGVARGQRAACLGDRTAQPVRAGMGTAHPGARGDAQFGRTRHDVPRDRGGGGDRVQPGIGGVDPHDELRRAAAGALPGTPGVAGDLQRDAPDLHGAVEAGTLVQVVVVRVVGLQQQGRVPAVDVDADGAGAVEQPFGVVPLRGQQFGQQVGTTLFGRLLGAPGAPDGLADGRGAQREHQLRGHHVGPVTVTVGGQPSLLPAVDQHRSRRLARARGPERDWAHHRLGRREQPADRRAVRQQRRQPGQATVRPFQCGGGTGGERAVHRHHQLGERGAGVGVQHRDRPGPRYRLCRGLDHRRRLGRQHERGDAVLDGHAQRHVEPVTGQVRRRPRGQHHHRAGFGAGDLGDALGDQHPADAGTREVAAGSKPRHQPREGGIPQQLTDRRHRSIMPETHRAQLCDVHESAGNTVRASRRRAVPGFPYLAKPQTKGVAMPASGKTPRTRVAVDVGGTFIDFVMLDEASGELVIEKQPSTSAKLVEEFLAGLGRLPVDIGEIERIFHGTTVAINTILQERGVAVGLITTDGFRDVLALARGGRPEIYNLFYEPVRSLVPREMRAEVRERVAGDGTVVEPLDEAGVLAAADLLVRRGAEAIAIGFLHSYANQAHEQRAAELVRAAHPGIAVTASSELITEWREYERTSTTVLNTYVQPGFQRYIGDLVRNLRAHGYDRPVALMQSNGGVIAEHAAARKPIRTLESGPAGGVIGAAALAARLGHPDVICADVGGTSYDVALIEGGQILERSETAVAGRPILGPTIDIVSIGAGGGSIAWIDHRGVLQVGPRSAGAHPGPAAFGLGGAEPTVTDAHLLLGRLDPQRFLGSRMQLSLDAAAAAMRSRIAEPLGLSVEEAAAGTLAIAETSMTYAIRAVTVERGLDPRDFVMYSYGGGGGLFAAAVAGHCEVGKVVIPRAPANFSAWGILSSDYREDAVLTRVMALEESRRAEIVTILTSLAGQAADQVAQYGFTGDSLITTYQLDVRYAGQDATIPVPVEPGWLDSGAGLLSRVREGFVHAHRQLYGHGAMDADLELVHCRARLVGPVTAPDWPLWTNEVTAQPREIRKVYFGQGPVDTAIYERDALAVGQSVPGPAVVEEWTTTTVVPPGWLLEVDELGNMIITRSEEQP</sequence>
<feature type="domain" description="Hydantoinase A/oxoprolinase" evidence="2">
    <location>
        <begin position="707"/>
        <end position="994"/>
    </location>
</feature>
<accession>A0ABY2RU52</accession>
<gene>
    <name evidence="5" type="ORF">FCN18_34975</name>
</gene>
<organism evidence="5 6">
    <name type="scientific">Prauserella endophytica</name>
    <dbReference type="NCBI Taxonomy" id="1592324"/>
    <lineage>
        <taxon>Bacteria</taxon>
        <taxon>Bacillati</taxon>
        <taxon>Actinomycetota</taxon>
        <taxon>Actinomycetes</taxon>
        <taxon>Pseudonocardiales</taxon>
        <taxon>Pseudonocardiaceae</taxon>
        <taxon>Prauserella</taxon>
        <taxon>Prauserella coralliicola group</taxon>
    </lineage>
</organism>
<reference evidence="5 6" key="1">
    <citation type="journal article" date="2015" name="Antonie Van Leeuwenhoek">
        <title>Prauserella endophytica sp. nov., an endophytic actinobacterium isolated from Tamarix taklamakanensis.</title>
        <authorList>
            <person name="Liu J.M."/>
            <person name="Habden X."/>
            <person name="Guo L."/>
            <person name="Tuo L."/>
            <person name="Jiang Z.K."/>
            <person name="Liu S.W."/>
            <person name="Liu X.F."/>
            <person name="Chen L."/>
            <person name="Li R.F."/>
            <person name="Zhang Y.Q."/>
            <person name="Sun C.H."/>
        </authorList>
    </citation>
    <scope>NUCLEOTIDE SEQUENCE [LARGE SCALE GENOMIC DNA]</scope>
    <source>
        <strain evidence="5 6">CGMCC 4.7182</strain>
    </source>
</reference>
<feature type="compositionally biased region" description="Low complexity" evidence="1">
    <location>
        <begin position="38"/>
        <end position="51"/>
    </location>
</feature>
<dbReference type="InterPro" id="IPR049517">
    <property type="entry name" value="ACX-like_C"/>
</dbReference>
<dbReference type="Pfam" id="PF01968">
    <property type="entry name" value="Hydantoinase_A"/>
    <property type="match status" value="1"/>
</dbReference>
<feature type="region of interest" description="Disordered" evidence="1">
    <location>
        <begin position="393"/>
        <end position="447"/>
    </location>
</feature>
<dbReference type="SUPFAM" id="SSF53067">
    <property type="entry name" value="Actin-like ATPase domain"/>
    <property type="match status" value="1"/>
</dbReference>
<evidence type="ECO:0000313" key="5">
    <source>
        <dbReference type="EMBL" id="TKG60635.1"/>
    </source>
</evidence>
<dbReference type="EMBL" id="SWMS01000035">
    <property type="protein sequence ID" value="TKG60635.1"/>
    <property type="molecule type" value="Genomic_DNA"/>
</dbReference>
<keyword evidence="6" id="KW-1185">Reference proteome</keyword>
<evidence type="ECO:0000256" key="1">
    <source>
        <dbReference type="SAM" id="MobiDB-lite"/>
    </source>
</evidence>
<feature type="domain" description="Acetophenone carboxylase-like C-terminal" evidence="4">
    <location>
        <begin position="1008"/>
        <end position="1176"/>
    </location>
</feature>
<dbReference type="InterPro" id="IPR008040">
    <property type="entry name" value="Hydant_A_N"/>
</dbReference>
<feature type="region of interest" description="Disordered" evidence="1">
    <location>
        <begin position="94"/>
        <end position="129"/>
    </location>
</feature>
<dbReference type="Proteomes" id="UP000309992">
    <property type="component" value="Unassembled WGS sequence"/>
</dbReference>
<proteinExistence type="predicted"/>
<dbReference type="InterPro" id="IPR043129">
    <property type="entry name" value="ATPase_NBD"/>
</dbReference>
<dbReference type="Pfam" id="PF05378">
    <property type="entry name" value="Hydant_A_N"/>
    <property type="match status" value="1"/>
</dbReference>
<dbReference type="PANTHER" id="PTHR11365">
    <property type="entry name" value="5-OXOPROLINASE RELATED"/>
    <property type="match status" value="1"/>
</dbReference>
<feature type="region of interest" description="Disordered" evidence="1">
    <location>
        <begin position="19"/>
        <end position="57"/>
    </location>
</feature>
<feature type="region of interest" description="Disordered" evidence="1">
    <location>
        <begin position="279"/>
        <end position="331"/>
    </location>
</feature>
<evidence type="ECO:0000259" key="4">
    <source>
        <dbReference type="Pfam" id="PF19278"/>
    </source>
</evidence>
<dbReference type="InterPro" id="IPR002821">
    <property type="entry name" value="Hydantoinase_A"/>
</dbReference>
<feature type="domain" description="Hydantoinase/oxoprolinase N-terminal" evidence="3">
    <location>
        <begin position="512"/>
        <end position="685"/>
    </location>
</feature>
<evidence type="ECO:0000259" key="3">
    <source>
        <dbReference type="Pfam" id="PF05378"/>
    </source>
</evidence>
<evidence type="ECO:0000259" key="2">
    <source>
        <dbReference type="Pfam" id="PF01968"/>
    </source>
</evidence>
<dbReference type="InterPro" id="IPR045079">
    <property type="entry name" value="Oxoprolinase-like"/>
</dbReference>
<feature type="compositionally biased region" description="Basic residues" evidence="1">
    <location>
        <begin position="22"/>
        <end position="37"/>
    </location>
</feature>
<name>A0ABY2RU52_9PSEU</name>
<feature type="compositionally biased region" description="Basic and acidic residues" evidence="1">
    <location>
        <begin position="282"/>
        <end position="304"/>
    </location>
</feature>
<protein>
    <submittedName>
        <fullName evidence="5">Hydantoinase/oxoprolinase family protein</fullName>
    </submittedName>
</protein>
<dbReference type="PANTHER" id="PTHR11365:SF23">
    <property type="entry name" value="HYPOTHETICAL 5-OXOPROLINASE (EUROFUNG)-RELATED"/>
    <property type="match status" value="1"/>
</dbReference>